<keyword evidence="4" id="KW-0862">Zinc</keyword>
<feature type="compositionally biased region" description="Polar residues" evidence="10">
    <location>
        <begin position="1097"/>
        <end position="1109"/>
    </location>
</feature>
<feature type="compositionally biased region" description="Low complexity" evidence="10">
    <location>
        <begin position="939"/>
        <end position="963"/>
    </location>
</feature>
<protein>
    <submittedName>
        <fullName evidence="12">GATA-binding protein, other eukaryote</fullName>
    </submittedName>
</protein>
<reference evidence="12 13" key="2">
    <citation type="journal article" date="2015" name="Eukaryot. Cell">
        <title>Asexual propagation of a virulent clone complex in a human and feline outbreak of sporotrichosis.</title>
        <authorList>
            <person name="Teixeira Mde M."/>
            <person name="Rodrigues A.M."/>
            <person name="Tsui C.K."/>
            <person name="de Almeida L.G."/>
            <person name="Van Diepeningen A.D."/>
            <person name="van den Ende B.G."/>
            <person name="Fernandes G.F."/>
            <person name="Kano R."/>
            <person name="Hamelin R.C."/>
            <person name="Lopes-Bezerra L.M."/>
            <person name="Vasconcelos A.T."/>
            <person name="de Hoog S."/>
            <person name="de Camargo Z.P."/>
            <person name="Felipe M.S."/>
        </authorList>
    </citation>
    <scope>NUCLEOTIDE SEQUENCE [LARGE SCALE GENOMIC DNA]</scope>
    <source>
        <strain evidence="12 13">1099-18</strain>
    </source>
</reference>
<evidence type="ECO:0000259" key="11">
    <source>
        <dbReference type="PROSITE" id="PS50114"/>
    </source>
</evidence>
<feature type="region of interest" description="Disordered" evidence="10">
    <location>
        <begin position="25"/>
        <end position="69"/>
    </location>
</feature>
<evidence type="ECO:0000256" key="1">
    <source>
        <dbReference type="ARBA" id="ARBA00004123"/>
    </source>
</evidence>
<sequence>MGAGTTSPHGTSSPMMSMNTTTTEHDFRFPRRPTGGPGAVHGPPGQRQQHNHHHHHHNNNNLSLDFPSDHFEQHDFGDMGAMADMHTSVSTMAPSHPVDAVAPPTSPSAAGRLGLDVDTLFQSAQSRLTRDDVFADLRRGAGGSKTSATPGSPEEMQKQDPLATEIWRFFSKTKQQLPNMERMENLTWRMMHVKLKSAQPTMPPPSKAAPVANAPSGIAQLRKSSEQSMLFQKSNNQQQSAYGVPGSSSDHMSMDDFIDPRNVASSADVTALTPDAAGGMMIPGSKDRHLSGHAVAGAIPIKSRRESGKSFVPQSVPVAQHQVGQDEFAYVTRHHRKTSIDDRRVRPPPPPPPPAPAPTSHPSSYQGPGPKLKLTTQTRKRPANFSPHVPASGSTADLDVDPDLQDYALDHTISNGLTNRDHPTPNGIPFPLDSFMDNDGLLTSAGPFQQQFCISPSSSPMVNHGLFSNLYGNSGPSMPSSSIPTTADYYSPPGSAYHSTASTPHPLNDGSVGGPNGDGFYFGAMDIRGQPQRGPQGFRQGAPSTTSAISSSIASSITTTAGHSANPLMYGSSAGNSIFQPSSMSTTGPESVSGFSTSFSHIDPTQVFHQQHHDAQVSAPSPGLSNSNNLLSDNMFSFGADSDADEEEAGAFADRNMTMSSGEYSPGMDDPGMDGSSGGPGSVGNGSNLGWDASLPGQFSTQAARYPGGIPPRKQVTIGGTTTNDFSDMNTVEWDGSSSSINATGTNHNSSGASSLTRSQSQSFRNGSISGASTTADRRQQKMPRTASTPNVNRAGSISGGFDLMGQSNPNSPPNDLGGHASGYSSVAPSRPSTPPMPGSKHGSSTNLQAQGESSAPTTCTNCFTQTTPLWRRNPEGQPLCNACGLFLKLHGVVRPLSLKTDVIKKRNRGSGASLPVGGTSTRSGKKGGASVSSTRKNSTLSMTATASSSNVTIQSAAAASSSVTTPPSQLNRAGSINDSESPSSGNGGNTAGSTPASYSGSVSGGKGVVPIAAAPPKNTPGPGAASLPRALAAASSSSSSTTSKRQRRHSKSVSNINSSSSTANATNTTNNKNQSMAVTPSDVGLGGSSIMDIDSPANSTGSNDASALSMSASTGLNFLDKHTSNLGLANAFGVTQRPIVSPSMIGMGPAASGGSMMTPGGSAGGPQEWEWLTMSL</sequence>
<name>A0A0F2MJ56_SPOSC</name>
<dbReference type="PANTHER" id="PTHR10071">
    <property type="entry name" value="TRANSCRIPTION FACTOR GATA FAMILY MEMBER"/>
    <property type="match status" value="1"/>
</dbReference>
<feature type="compositionally biased region" description="Polar residues" evidence="10">
    <location>
        <begin position="786"/>
        <end position="796"/>
    </location>
</feature>
<dbReference type="GO" id="GO:0005634">
    <property type="term" value="C:nucleus"/>
    <property type="evidence" value="ECO:0007669"/>
    <property type="project" value="UniProtKB-SubCell"/>
</dbReference>
<dbReference type="SMART" id="SM00401">
    <property type="entry name" value="ZnF_GATA"/>
    <property type="match status" value="1"/>
</dbReference>
<evidence type="ECO:0000256" key="3">
    <source>
        <dbReference type="ARBA" id="ARBA00022771"/>
    </source>
</evidence>
<feature type="compositionally biased region" description="Low complexity" evidence="10">
    <location>
        <begin position="665"/>
        <end position="674"/>
    </location>
</feature>
<feature type="compositionally biased region" description="Polar residues" evidence="10">
    <location>
        <begin position="842"/>
        <end position="857"/>
    </location>
</feature>
<dbReference type="GO" id="GO:0008270">
    <property type="term" value="F:zinc ion binding"/>
    <property type="evidence" value="ECO:0007669"/>
    <property type="project" value="UniProtKB-KW"/>
</dbReference>
<dbReference type="Pfam" id="PF08550">
    <property type="entry name" value="GATA_AreA"/>
    <property type="match status" value="1"/>
</dbReference>
<dbReference type="Pfam" id="PF00320">
    <property type="entry name" value="GATA"/>
    <property type="match status" value="1"/>
</dbReference>
<dbReference type="GO" id="GO:0000122">
    <property type="term" value="P:negative regulation of transcription by RNA polymerase II"/>
    <property type="evidence" value="ECO:0007669"/>
    <property type="project" value="TreeGrafter"/>
</dbReference>
<dbReference type="PROSITE" id="PS00344">
    <property type="entry name" value="GATA_ZN_FINGER_1"/>
    <property type="match status" value="1"/>
</dbReference>
<dbReference type="VEuPathDB" id="FungiDB:SPSK_05855"/>
<dbReference type="RefSeq" id="XP_016592409.1">
    <property type="nucleotide sequence ID" value="XM_016732564.1"/>
</dbReference>
<dbReference type="PROSITE" id="PS50114">
    <property type="entry name" value="GATA_ZN_FINGER_2"/>
    <property type="match status" value="1"/>
</dbReference>
<dbReference type="GO" id="GO:0000981">
    <property type="term" value="F:DNA-binding transcription factor activity, RNA polymerase II-specific"/>
    <property type="evidence" value="ECO:0007669"/>
    <property type="project" value="TreeGrafter"/>
</dbReference>
<feature type="compositionally biased region" description="Low complexity" evidence="10">
    <location>
        <begin position="11"/>
        <end position="20"/>
    </location>
</feature>
<dbReference type="FunFam" id="3.30.50.10:FF:000007">
    <property type="entry name" value="Nitrogen regulatory AreA, N-terminal"/>
    <property type="match status" value="1"/>
</dbReference>
<feature type="region of interest" description="Disordered" evidence="10">
    <location>
        <begin position="909"/>
        <end position="1109"/>
    </location>
</feature>
<feature type="region of interest" description="Disordered" evidence="10">
    <location>
        <begin position="382"/>
        <end position="401"/>
    </location>
</feature>
<dbReference type="InterPro" id="IPR000679">
    <property type="entry name" value="Znf_GATA"/>
</dbReference>
<feature type="region of interest" description="Disordered" evidence="10">
    <location>
        <begin position="653"/>
        <end position="860"/>
    </location>
</feature>
<evidence type="ECO:0000256" key="6">
    <source>
        <dbReference type="ARBA" id="ARBA00023063"/>
    </source>
</evidence>
<feature type="compositionally biased region" description="Low complexity" evidence="10">
    <location>
        <begin position="992"/>
        <end position="1002"/>
    </location>
</feature>
<dbReference type="GO" id="GO:0000978">
    <property type="term" value="F:RNA polymerase II cis-regulatory region sequence-specific DNA binding"/>
    <property type="evidence" value="ECO:0007669"/>
    <property type="project" value="TreeGrafter"/>
</dbReference>
<feature type="compositionally biased region" description="Gly residues" evidence="10">
    <location>
        <begin position="675"/>
        <end position="684"/>
    </location>
</feature>
<reference evidence="12 13" key="1">
    <citation type="journal article" date="2014" name="BMC Genomics">
        <title>Comparative genomics of the major fungal agents of human and animal Sporotrichosis: Sporothrix schenckii and Sporothrix brasiliensis.</title>
        <authorList>
            <person name="Teixeira M.M."/>
            <person name="de Almeida L.G."/>
            <person name="Kubitschek-Barreira P."/>
            <person name="Alves F.L."/>
            <person name="Kioshima E.S."/>
            <person name="Abadio A.K."/>
            <person name="Fernandes L."/>
            <person name="Derengowski L.S."/>
            <person name="Ferreira K.S."/>
            <person name="Souza R.C."/>
            <person name="Ruiz J.C."/>
            <person name="de Andrade N.C."/>
            <person name="Paes H.C."/>
            <person name="Nicola A.M."/>
            <person name="Albuquerque P."/>
            <person name="Gerber A.L."/>
            <person name="Martins V.P."/>
            <person name="Peconick L.D."/>
            <person name="Neto A.V."/>
            <person name="Chaucanez C.B."/>
            <person name="Silva P.A."/>
            <person name="Cunha O.L."/>
            <person name="de Oliveira F.F."/>
            <person name="dos Santos T.C."/>
            <person name="Barros A.L."/>
            <person name="Soares M.A."/>
            <person name="de Oliveira L.M."/>
            <person name="Marini M.M."/>
            <person name="Villalobos-Duno H."/>
            <person name="Cunha M.M."/>
            <person name="de Hoog S."/>
            <person name="da Silveira J.F."/>
            <person name="Henrissat B."/>
            <person name="Nino-Vega G.A."/>
            <person name="Cisalpino P.S."/>
            <person name="Mora-Montes H.M."/>
            <person name="Almeida S.R."/>
            <person name="Stajich J.E."/>
            <person name="Lopes-Bezerra L.M."/>
            <person name="Vasconcelos A.T."/>
            <person name="Felipe M.S."/>
        </authorList>
    </citation>
    <scope>NUCLEOTIDE SEQUENCE [LARGE SCALE GENOMIC DNA]</scope>
    <source>
        <strain evidence="12 13">1099-18</strain>
    </source>
</reference>
<evidence type="ECO:0000256" key="8">
    <source>
        <dbReference type="ARBA" id="ARBA00023242"/>
    </source>
</evidence>
<feature type="region of interest" description="Disordered" evidence="10">
    <location>
        <begin position="496"/>
        <end position="515"/>
    </location>
</feature>
<accession>A0A0F2MJ56</accession>
<feature type="compositionally biased region" description="Polar residues" evidence="10">
    <location>
        <begin position="226"/>
        <end position="249"/>
    </location>
</feature>
<evidence type="ECO:0000256" key="10">
    <source>
        <dbReference type="SAM" id="MobiDB-lite"/>
    </source>
</evidence>
<evidence type="ECO:0000256" key="7">
    <source>
        <dbReference type="ARBA" id="ARBA00023163"/>
    </source>
</evidence>
<organism evidence="12 13">
    <name type="scientific">Sporothrix schenckii 1099-18</name>
    <dbReference type="NCBI Taxonomy" id="1397361"/>
    <lineage>
        <taxon>Eukaryota</taxon>
        <taxon>Fungi</taxon>
        <taxon>Dikarya</taxon>
        <taxon>Ascomycota</taxon>
        <taxon>Pezizomycotina</taxon>
        <taxon>Sordariomycetes</taxon>
        <taxon>Sordariomycetidae</taxon>
        <taxon>Ophiostomatales</taxon>
        <taxon>Ophiostomataceae</taxon>
        <taxon>Sporothrix</taxon>
    </lineage>
</organism>
<feature type="compositionally biased region" description="Basic residues" evidence="10">
    <location>
        <begin position="49"/>
        <end position="58"/>
    </location>
</feature>
<feature type="compositionally biased region" description="Pro residues" evidence="10">
    <location>
        <begin position="347"/>
        <end position="359"/>
    </location>
</feature>
<feature type="region of interest" description="Disordered" evidence="10">
    <location>
        <begin position="335"/>
        <end position="374"/>
    </location>
</feature>
<dbReference type="KEGG" id="ssck:SPSK_05855"/>
<dbReference type="GO" id="GO:0045944">
    <property type="term" value="P:positive regulation of transcription by RNA polymerase II"/>
    <property type="evidence" value="ECO:0007669"/>
    <property type="project" value="TreeGrafter"/>
</dbReference>
<dbReference type="InterPro" id="IPR039355">
    <property type="entry name" value="Transcription_factor_GATA"/>
</dbReference>
<evidence type="ECO:0000256" key="4">
    <source>
        <dbReference type="ARBA" id="ARBA00022833"/>
    </source>
</evidence>
<feature type="compositionally biased region" description="Low complexity" evidence="10">
    <location>
        <begin position="1025"/>
        <end position="1044"/>
    </location>
</feature>
<feature type="region of interest" description="Disordered" evidence="10">
    <location>
        <begin position="531"/>
        <end position="551"/>
    </location>
</feature>
<dbReference type="PANTHER" id="PTHR10071:SF281">
    <property type="entry name" value="BOX A-BINDING FACTOR-RELATED"/>
    <property type="match status" value="1"/>
</dbReference>
<feature type="compositionally biased region" description="Polar residues" evidence="10">
    <location>
        <begin position="1"/>
        <end position="10"/>
    </location>
</feature>
<feature type="region of interest" description="Disordered" evidence="10">
    <location>
        <begin position="223"/>
        <end position="249"/>
    </location>
</feature>
<proteinExistence type="predicted"/>
<dbReference type="InterPro" id="IPR013860">
    <property type="entry name" value="AreA_GATA"/>
</dbReference>
<dbReference type="CDD" id="cd00202">
    <property type="entry name" value="ZnF_GATA"/>
    <property type="match status" value="1"/>
</dbReference>
<feature type="compositionally biased region" description="Polar residues" evidence="10">
    <location>
        <begin position="718"/>
        <end position="775"/>
    </location>
</feature>
<keyword evidence="6" id="KW-0534">Nitrate assimilation</keyword>
<dbReference type="SUPFAM" id="SSF57716">
    <property type="entry name" value="Glucocorticoid receptor-like (DNA-binding domain)"/>
    <property type="match status" value="1"/>
</dbReference>
<dbReference type="PRINTS" id="PR00619">
    <property type="entry name" value="GATAZNFINGER"/>
</dbReference>
<dbReference type="InterPro" id="IPR013088">
    <property type="entry name" value="Znf_NHR/GATA"/>
</dbReference>
<dbReference type="EMBL" id="AXCR01000001">
    <property type="protein sequence ID" value="KJR89733.1"/>
    <property type="molecule type" value="Genomic_DNA"/>
</dbReference>
<comment type="subcellular location">
    <subcellularLocation>
        <location evidence="1">Nucleus</location>
    </subcellularLocation>
</comment>
<dbReference type="GeneID" id="27667841"/>
<keyword evidence="2" id="KW-0479">Metal-binding</keyword>
<dbReference type="Proteomes" id="UP000033710">
    <property type="component" value="Unassembled WGS sequence"/>
</dbReference>
<feature type="region of interest" description="Disordered" evidence="10">
    <location>
        <begin position="1"/>
        <end position="20"/>
    </location>
</feature>
<dbReference type="AlphaFoldDB" id="A0A0F2MJ56"/>
<feature type="region of interest" description="Disordered" evidence="10">
    <location>
        <begin position="136"/>
        <end position="160"/>
    </location>
</feature>
<keyword evidence="8" id="KW-0539">Nucleus</keyword>
<feature type="compositionally biased region" description="Low complexity" evidence="10">
    <location>
        <begin position="1053"/>
        <end position="1074"/>
    </location>
</feature>
<evidence type="ECO:0000256" key="9">
    <source>
        <dbReference type="PROSITE-ProRule" id="PRU00094"/>
    </source>
</evidence>
<evidence type="ECO:0000256" key="2">
    <source>
        <dbReference type="ARBA" id="ARBA00022723"/>
    </source>
</evidence>
<evidence type="ECO:0000256" key="5">
    <source>
        <dbReference type="ARBA" id="ARBA00023015"/>
    </source>
</evidence>
<feature type="domain" description="GATA-type" evidence="11">
    <location>
        <begin position="854"/>
        <end position="907"/>
    </location>
</feature>
<dbReference type="GO" id="GO:0042128">
    <property type="term" value="P:nitrate assimilation"/>
    <property type="evidence" value="ECO:0007669"/>
    <property type="project" value="UniProtKB-KW"/>
</dbReference>
<comment type="caution">
    <text evidence="12">The sequence shown here is derived from an EMBL/GenBank/DDBJ whole genome shotgun (WGS) entry which is preliminary data.</text>
</comment>
<feature type="compositionally biased region" description="Polar residues" evidence="10">
    <location>
        <begin position="964"/>
        <end position="981"/>
    </location>
</feature>
<keyword evidence="3 9" id="KW-0863">Zinc-finger</keyword>
<evidence type="ECO:0000313" key="13">
    <source>
        <dbReference type="Proteomes" id="UP000033710"/>
    </source>
</evidence>
<keyword evidence="7" id="KW-0804">Transcription</keyword>
<dbReference type="Gene3D" id="3.30.50.10">
    <property type="entry name" value="Erythroid Transcription Factor GATA-1, subunit A"/>
    <property type="match status" value="1"/>
</dbReference>
<evidence type="ECO:0000313" key="12">
    <source>
        <dbReference type="EMBL" id="KJR89733.1"/>
    </source>
</evidence>
<dbReference type="OrthoDB" id="515401at2759"/>
<gene>
    <name evidence="12" type="ORF">SPSK_05855</name>
</gene>
<keyword evidence="5" id="KW-0805">Transcription regulation</keyword>